<evidence type="ECO:0000256" key="9">
    <source>
        <dbReference type="ARBA" id="ARBA00022960"/>
    </source>
</evidence>
<keyword evidence="11 14" id="KW-0131">Cell cycle</keyword>
<dbReference type="KEGG" id="uam:UABAM_01806"/>
<evidence type="ECO:0000256" key="13">
    <source>
        <dbReference type="ARBA" id="ARBA00047833"/>
    </source>
</evidence>
<dbReference type="Pfam" id="PF01225">
    <property type="entry name" value="Mur_ligase"/>
    <property type="match status" value="1"/>
</dbReference>
<evidence type="ECO:0000313" key="19">
    <source>
        <dbReference type="Proteomes" id="UP000326354"/>
    </source>
</evidence>
<protein>
    <recommendedName>
        <fullName evidence="3 14">UDP-N-acetylmuramate--L-alanine ligase</fullName>
        <ecNumber evidence="3 14">6.3.2.8</ecNumber>
    </recommendedName>
    <alternativeName>
        <fullName evidence="14">UDP-N-acetylmuramoyl-L-alanine synthetase</fullName>
    </alternativeName>
</protein>
<evidence type="ECO:0000256" key="5">
    <source>
        <dbReference type="ARBA" id="ARBA00022598"/>
    </source>
</evidence>
<dbReference type="InterPro" id="IPR050061">
    <property type="entry name" value="MurCDEF_pg_biosynth"/>
</dbReference>
<dbReference type="PANTHER" id="PTHR43445:SF3">
    <property type="entry name" value="UDP-N-ACETYLMURAMATE--L-ALANINE LIGASE"/>
    <property type="match status" value="1"/>
</dbReference>
<keyword evidence="6 14" id="KW-0132">Cell division</keyword>
<dbReference type="SUPFAM" id="SSF51984">
    <property type="entry name" value="MurCD N-terminal domain"/>
    <property type="match status" value="1"/>
</dbReference>
<dbReference type="InterPro" id="IPR005758">
    <property type="entry name" value="UDP-N-AcMur_Ala_ligase_MurC"/>
</dbReference>
<dbReference type="OrthoDB" id="9804126at2"/>
<feature type="domain" description="Mur ligase C-terminal" evidence="16">
    <location>
        <begin position="306"/>
        <end position="437"/>
    </location>
</feature>
<dbReference type="Pfam" id="PF02875">
    <property type="entry name" value="Mur_ligase_C"/>
    <property type="match status" value="1"/>
</dbReference>
<dbReference type="EC" id="6.3.2.8" evidence="3 14"/>
<feature type="binding site" evidence="14">
    <location>
        <begin position="110"/>
        <end position="116"/>
    </location>
    <ligand>
        <name>ATP</name>
        <dbReference type="ChEBI" id="CHEBI:30616"/>
    </ligand>
</feature>
<evidence type="ECO:0000256" key="11">
    <source>
        <dbReference type="ARBA" id="ARBA00023306"/>
    </source>
</evidence>
<dbReference type="Gene3D" id="3.40.1190.10">
    <property type="entry name" value="Mur-like, catalytic domain"/>
    <property type="match status" value="1"/>
</dbReference>
<comment type="subcellular location">
    <subcellularLocation>
        <location evidence="1 14">Cytoplasm</location>
    </subcellularLocation>
</comment>
<dbReference type="GO" id="GO:0005737">
    <property type="term" value="C:cytoplasm"/>
    <property type="evidence" value="ECO:0007669"/>
    <property type="project" value="UniProtKB-SubCell"/>
</dbReference>
<dbReference type="Proteomes" id="UP000326354">
    <property type="component" value="Chromosome"/>
</dbReference>
<dbReference type="GO" id="GO:0008763">
    <property type="term" value="F:UDP-N-acetylmuramate-L-alanine ligase activity"/>
    <property type="evidence" value="ECO:0007669"/>
    <property type="project" value="UniProtKB-UniRule"/>
</dbReference>
<evidence type="ECO:0000259" key="16">
    <source>
        <dbReference type="Pfam" id="PF02875"/>
    </source>
</evidence>
<dbReference type="GO" id="GO:0071555">
    <property type="term" value="P:cell wall organization"/>
    <property type="evidence" value="ECO:0007669"/>
    <property type="project" value="UniProtKB-KW"/>
</dbReference>
<keyword evidence="19" id="KW-1185">Reference proteome</keyword>
<evidence type="ECO:0000256" key="12">
    <source>
        <dbReference type="ARBA" id="ARBA00023316"/>
    </source>
</evidence>
<evidence type="ECO:0000256" key="8">
    <source>
        <dbReference type="ARBA" id="ARBA00022840"/>
    </source>
</evidence>
<comment type="catalytic activity">
    <reaction evidence="13 14">
        <text>UDP-N-acetyl-alpha-D-muramate + L-alanine + ATP = UDP-N-acetyl-alpha-D-muramoyl-L-alanine + ADP + phosphate + H(+)</text>
        <dbReference type="Rhea" id="RHEA:23372"/>
        <dbReference type="ChEBI" id="CHEBI:15378"/>
        <dbReference type="ChEBI" id="CHEBI:30616"/>
        <dbReference type="ChEBI" id="CHEBI:43474"/>
        <dbReference type="ChEBI" id="CHEBI:57972"/>
        <dbReference type="ChEBI" id="CHEBI:70757"/>
        <dbReference type="ChEBI" id="CHEBI:83898"/>
        <dbReference type="ChEBI" id="CHEBI:456216"/>
        <dbReference type="EC" id="6.3.2.8"/>
    </reaction>
</comment>
<dbReference type="InterPro" id="IPR036615">
    <property type="entry name" value="Mur_ligase_C_dom_sf"/>
</dbReference>
<comment type="similarity">
    <text evidence="14">Belongs to the MurCDEF family.</text>
</comment>
<evidence type="ECO:0000313" key="18">
    <source>
        <dbReference type="EMBL" id="BBM83454.1"/>
    </source>
</evidence>
<gene>
    <name evidence="14" type="primary">murC</name>
    <name evidence="18" type="ORF">UABAM_01806</name>
</gene>
<evidence type="ECO:0000256" key="3">
    <source>
        <dbReference type="ARBA" id="ARBA00012211"/>
    </source>
</evidence>
<dbReference type="HAMAP" id="MF_00046">
    <property type="entry name" value="MurC"/>
    <property type="match status" value="1"/>
</dbReference>
<dbReference type="SUPFAM" id="SSF53623">
    <property type="entry name" value="MurD-like peptide ligases, catalytic domain"/>
    <property type="match status" value="1"/>
</dbReference>
<evidence type="ECO:0000256" key="6">
    <source>
        <dbReference type="ARBA" id="ARBA00022618"/>
    </source>
</evidence>
<evidence type="ECO:0000256" key="7">
    <source>
        <dbReference type="ARBA" id="ARBA00022741"/>
    </source>
</evidence>
<comment type="pathway">
    <text evidence="2 14">Cell wall biogenesis; peptidoglycan biosynthesis.</text>
</comment>
<dbReference type="GO" id="GO:0009252">
    <property type="term" value="P:peptidoglycan biosynthetic process"/>
    <property type="evidence" value="ECO:0007669"/>
    <property type="project" value="UniProtKB-UniRule"/>
</dbReference>
<dbReference type="UniPathway" id="UPA00219"/>
<dbReference type="RefSeq" id="WP_151967653.1">
    <property type="nucleotide sequence ID" value="NZ_AP019860.1"/>
</dbReference>
<reference evidence="18 19" key="1">
    <citation type="submission" date="2019-08" db="EMBL/GenBank/DDBJ databases">
        <title>Complete genome sequence of Candidatus Uab amorphum.</title>
        <authorList>
            <person name="Shiratori T."/>
            <person name="Suzuki S."/>
            <person name="Kakizawa Y."/>
            <person name="Ishida K."/>
        </authorList>
    </citation>
    <scope>NUCLEOTIDE SEQUENCE [LARGE SCALE GENOMIC DNA]</scope>
    <source>
        <strain evidence="18 19">SRT547</strain>
    </source>
</reference>
<keyword evidence="12 14" id="KW-0961">Cell wall biogenesis/degradation</keyword>
<keyword evidence="7 14" id="KW-0547">Nucleotide-binding</keyword>
<keyword evidence="10 14" id="KW-0573">Peptidoglycan synthesis</keyword>
<evidence type="ECO:0000256" key="4">
    <source>
        <dbReference type="ARBA" id="ARBA00022490"/>
    </source>
</evidence>
<evidence type="ECO:0000256" key="14">
    <source>
        <dbReference type="HAMAP-Rule" id="MF_00046"/>
    </source>
</evidence>
<organism evidence="18 19">
    <name type="scientific">Uabimicrobium amorphum</name>
    <dbReference type="NCBI Taxonomy" id="2596890"/>
    <lineage>
        <taxon>Bacteria</taxon>
        <taxon>Pseudomonadati</taxon>
        <taxon>Planctomycetota</taxon>
        <taxon>Candidatus Uabimicrobiia</taxon>
        <taxon>Candidatus Uabimicrobiales</taxon>
        <taxon>Candidatus Uabimicrobiaceae</taxon>
        <taxon>Candidatus Uabimicrobium</taxon>
    </lineage>
</organism>
<keyword evidence="5 14" id="KW-0436">Ligase</keyword>
<feature type="domain" description="Mur ligase central" evidence="17">
    <location>
        <begin position="108"/>
        <end position="284"/>
    </location>
</feature>
<dbReference type="InterPro" id="IPR013221">
    <property type="entry name" value="Mur_ligase_cen"/>
</dbReference>
<evidence type="ECO:0000259" key="17">
    <source>
        <dbReference type="Pfam" id="PF08245"/>
    </source>
</evidence>
<dbReference type="SUPFAM" id="SSF53244">
    <property type="entry name" value="MurD-like peptide ligases, peptide-binding domain"/>
    <property type="match status" value="1"/>
</dbReference>
<dbReference type="Gene3D" id="3.40.50.720">
    <property type="entry name" value="NAD(P)-binding Rossmann-like Domain"/>
    <property type="match status" value="1"/>
</dbReference>
<name>A0A5S9IKN2_UABAM</name>
<dbReference type="PANTHER" id="PTHR43445">
    <property type="entry name" value="UDP-N-ACETYLMURAMATE--L-ALANINE LIGASE-RELATED"/>
    <property type="match status" value="1"/>
</dbReference>
<comment type="function">
    <text evidence="14">Cell wall formation.</text>
</comment>
<dbReference type="Pfam" id="PF08245">
    <property type="entry name" value="Mur_ligase_M"/>
    <property type="match status" value="1"/>
</dbReference>
<dbReference type="GO" id="GO:0051301">
    <property type="term" value="P:cell division"/>
    <property type="evidence" value="ECO:0007669"/>
    <property type="project" value="UniProtKB-KW"/>
</dbReference>
<evidence type="ECO:0000256" key="1">
    <source>
        <dbReference type="ARBA" id="ARBA00004496"/>
    </source>
</evidence>
<evidence type="ECO:0000256" key="2">
    <source>
        <dbReference type="ARBA" id="ARBA00004752"/>
    </source>
</evidence>
<dbReference type="EMBL" id="AP019860">
    <property type="protein sequence ID" value="BBM83454.1"/>
    <property type="molecule type" value="Genomic_DNA"/>
</dbReference>
<dbReference type="GO" id="GO:0008360">
    <property type="term" value="P:regulation of cell shape"/>
    <property type="evidence" value="ECO:0007669"/>
    <property type="project" value="UniProtKB-KW"/>
</dbReference>
<dbReference type="InterPro" id="IPR004101">
    <property type="entry name" value="Mur_ligase_C"/>
</dbReference>
<dbReference type="NCBIfam" id="TIGR01082">
    <property type="entry name" value="murC"/>
    <property type="match status" value="1"/>
</dbReference>
<accession>A0A5S9IKN2</accession>
<dbReference type="AlphaFoldDB" id="A0A5S9IKN2"/>
<evidence type="ECO:0000259" key="15">
    <source>
        <dbReference type="Pfam" id="PF01225"/>
    </source>
</evidence>
<dbReference type="GO" id="GO:0005524">
    <property type="term" value="F:ATP binding"/>
    <property type="evidence" value="ECO:0007669"/>
    <property type="project" value="UniProtKB-UniRule"/>
</dbReference>
<proteinExistence type="inferred from homology"/>
<feature type="domain" description="Mur ligase N-terminal catalytic" evidence="15">
    <location>
        <begin position="3"/>
        <end position="102"/>
    </location>
</feature>
<evidence type="ECO:0000256" key="10">
    <source>
        <dbReference type="ARBA" id="ARBA00022984"/>
    </source>
</evidence>
<sequence>MRHVHFIGIEGVGLSGAAKILLESNVHVSGSDLRPGNLARKLEKMGSMIYWGHSDKNLMDTVDTVVASNAINDSNPEYSEAKKRNIPILRYPELLGVLMAEKPIGVAVAGTHGKTTTSGLISYIFKYCKQFPSFIIGGYVHQLSGNAGKGTGLHFITEACEYQRSFLCLKPKIGVITNIEKDHLDYYSNINDIRKAYIQFAQKIPKDGTLIIEKKAWNKIKDDIHCRVLTYGLDEKADFSGKIRDITTKYSHFAVKTPGDVHSLFTPLCGRHNIENCMAGFAVAYTARIPVGNVIKSIAKYRGVRRRFEILQEDPFVIVDDYAHHPTEIVSVLEAAREKYQGAKIWCIFQPHQASRTYYLLKSFASSFYDADEIVITDIFYARDSQKDRSRVSSQQLVQELRNNGKSACHISRFDSIKRFLIPKVAPGDVVLCLGAGNIDNLAHNLTEFS</sequence>
<dbReference type="InterPro" id="IPR036565">
    <property type="entry name" value="Mur-like_cat_sf"/>
</dbReference>
<dbReference type="Gene3D" id="3.90.190.20">
    <property type="entry name" value="Mur ligase, C-terminal domain"/>
    <property type="match status" value="1"/>
</dbReference>
<keyword evidence="9 14" id="KW-0133">Cell shape</keyword>
<dbReference type="InterPro" id="IPR000713">
    <property type="entry name" value="Mur_ligase_N"/>
</dbReference>
<keyword evidence="4 14" id="KW-0963">Cytoplasm</keyword>
<keyword evidence="8 14" id="KW-0067">ATP-binding</keyword>